<accession>A0ABQ4XUN1</accession>
<organism evidence="2 3">
    <name type="scientific">Tanacetum coccineum</name>
    <dbReference type="NCBI Taxonomy" id="301880"/>
    <lineage>
        <taxon>Eukaryota</taxon>
        <taxon>Viridiplantae</taxon>
        <taxon>Streptophyta</taxon>
        <taxon>Embryophyta</taxon>
        <taxon>Tracheophyta</taxon>
        <taxon>Spermatophyta</taxon>
        <taxon>Magnoliopsida</taxon>
        <taxon>eudicotyledons</taxon>
        <taxon>Gunneridae</taxon>
        <taxon>Pentapetalae</taxon>
        <taxon>asterids</taxon>
        <taxon>campanulids</taxon>
        <taxon>Asterales</taxon>
        <taxon>Asteraceae</taxon>
        <taxon>Asteroideae</taxon>
        <taxon>Anthemideae</taxon>
        <taxon>Anthemidinae</taxon>
        <taxon>Tanacetum</taxon>
    </lineage>
</organism>
<evidence type="ECO:0000313" key="3">
    <source>
        <dbReference type="Proteomes" id="UP001151760"/>
    </source>
</evidence>
<dbReference type="Proteomes" id="UP001151760">
    <property type="component" value="Unassembled WGS sequence"/>
</dbReference>
<sequence>MKPPRNNQNQQQTQRDKNTGRAYAAGNDCDRRHTKGPRLLCSNDNITMMVLGHFKKDCLKRKYNTNRVIAGNAKAPGQRELNKLTVKYANTPNDRWNYSTNALGSIFIQRSILVRVSPVEGFEKNEEDIPKMHSGLDYGHYDIPCHVFCWADDAVKINPDAVSSL</sequence>
<proteinExistence type="predicted"/>
<protein>
    <recommendedName>
        <fullName evidence="4">Transposase</fullName>
    </recommendedName>
</protein>
<evidence type="ECO:0008006" key="4">
    <source>
        <dbReference type="Google" id="ProtNLM"/>
    </source>
</evidence>
<gene>
    <name evidence="2" type="ORF">Tco_0683361</name>
</gene>
<name>A0ABQ4XUN1_9ASTR</name>
<dbReference type="EMBL" id="BQNB010009816">
    <property type="protein sequence ID" value="GJS68796.1"/>
    <property type="molecule type" value="Genomic_DNA"/>
</dbReference>
<feature type="region of interest" description="Disordered" evidence="1">
    <location>
        <begin position="1"/>
        <end position="36"/>
    </location>
</feature>
<reference evidence="2" key="2">
    <citation type="submission" date="2022-01" db="EMBL/GenBank/DDBJ databases">
        <authorList>
            <person name="Yamashiro T."/>
            <person name="Shiraishi A."/>
            <person name="Satake H."/>
            <person name="Nakayama K."/>
        </authorList>
    </citation>
    <scope>NUCLEOTIDE SEQUENCE</scope>
</reference>
<evidence type="ECO:0000256" key="1">
    <source>
        <dbReference type="SAM" id="MobiDB-lite"/>
    </source>
</evidence>
<comment type="caution">
    <text evidence="2">The sequence shown here is derived from an EMBL/GenBank/DDBJ whole genome shotgun (WGS) entry which is preliminary data.</text>
</comment>
<keyword evidence="3" id="KW-1185">Reference proteome</keyword>
<feature type="compositionally biased region" description="Low complexity" evidence="1">
    <location>
        <begin position="1"/>
        <end position="13"/>
    </location>
</feature>
<evidence type="ECO:0000313" key="2">
    <source>
        <dbReference type="EMBL" id="GJS68796.1"/>
    </source>
</evidence>
<reference evidence="2" key="1">
    <citation type="journal article" date="2022" name="Int. J. Mol. Sci.">
        <title>Draft Genome of Tanacetum Coccineum: Genomic Comparison of Closely Related Tanacetum-Family Plants.</title>
        <authorList>
            <person name="Yamashiro T."/>
            <person name="Shiraishi A."/>
            <person name="Nakayama K."/>
            <person name="Satake H."/>
        </authorList>
    </citation>
    <scope>NUCLEOTIDE SEQUENCE</scope>
</reference>